<feature type="binding site" evidence="12">
    <location>
        <position position="154"/>
    </location>
    <ligand>
        <name>substrate</name>
    </ligand>
</feature>
<sequence>MKTLKDLGNLQGKRVLVRADFNVPLDGTTITDDGRIKAALPTIKNLREQGAKVILMAHLGRPKGKVVPELSLAPVAVRLGELLGITVPLAKDTYGEDAQAKVAAMNDGDVVLLENVRFNPEETSKDPAVRAPYAKKIAALGDVFVSDGFGVVHRAQGSNYDVAADLPAAAGLLVEKEVTALSKATENPERPLTAVLGGAKVADKLGVISNLLGKVDRLIIGGGMAYTFLKALGYEVGNSLLDESNIETVKGYMETAKKNGVELLLPVDVVVNPGFPAGDDAVIDPKTVAADAIPSDEEALDIGPETRKLFHDKIVDSKTVVWNGPMGVFEVPTFAEGTKAVAEALVDATHAGAFTIVGGGDSAAAVRNLGFPEDGFSHISTGGGASLEFLEGKELPGLSVLE</sequence>
<dbReference type="PRINTS" id="PR00477">
    <property type="entry name" value="PHGLYCKINASE"/>
</dbReference>
<dbReference type="Pfam" id="PF00162">
    <property type="entry name" value="PGK"/>
    <property type="match status" value="1"/>
</dbReference>
<evidence type="ECO:0000256" key="7">
    <source>
        <dbReference type="ARBA" id="ARBA00022679"/>
    </source>
</evidence>
<comment type="subcellular location">
    <subcellularLocation>
        <location evidence="12">Cytoplasm</location>
    </subcellularLocation>
</comment>
<proteinExistence type="inferred from homology"/>
<dbReference type="EMBL" id="MWWV01000012">
    <property type="protein sequence ID" value="OZG56953.1"/>
    <property type="molecule type" value="Genomic_DNA"/>
</dbReference>
<dbReference type="SUPFAM" id="SSF53748">
    <property type="entry name" value="Phosphoglycerate kinase"/>
    <property type="match status" value="1"/>
</dbReference>
<dbReference type="EC" id="2.7.2.3" evidence="5 12"/>
<dbReference type="HAMAP" id="MF_00145">
    <property type="entry name" value="Phosphoglyc_kinase"/>
    <property type="match status" value="1"/>
</dbReference>
<dbReference type="PANTHER" id="PTHR11406:SF23">
    <property type="entry name" value="PHOSPHOGLYCERATE KINASE 1, CHLOROPLASTIC-RELATED"/>
    <property type="match status" value="1"/>
</dbReference>
<feature type="binding site" evidence="12 14">
    <location>
        <position position="330"/>
    </location>
    <ligand>
        <name>ATP</name>
        <dbReference type="ChEBI" id="CHEBI:30616"/>
    </ligand>
</feature>
<comment type="subunit">
    <text evidence="4 12">Monomer.</text>
</comment>
<comment type="pathway">
    <text evidence="2 12">Carbohydrate degradation; glycolysis; pyruvate from D-glyceraldehyde 3-phosphate: step 2/5.</text>
</comment>
<dbReference type="RefSeq" id="WP_094664418.1">
    <property type="nucleotide sequence ID" value="NZ_MWWV01000012.1"/>
</dbReference>
<evidence type="ECO:0000256" key="6">
    <source>
        <dbReference type="ARBA" id="ARBA00016471"/>
    </source>
</evidence>
<keyword evidence="8 12" id="KW-0547">Nucleotide-binding</keyword>
<dbReference type="CDD" id="cd00318">
    <property type="entry name" value="Phosphoglycerate_kinase"/>
    <property type="match status" value="1"/>
</dbReference>
<feature type="binding site" evidence="12 13">
    <location>
        <begin position="58"/>
        <end position="61"/>
    </location>
    <ligand>
        <name>substrate</name>
    </ligand>
</feature>
<comment type="caution">
    <text evidence="16">The sequence shown here is derived from an EMBL/GenBank/DDBJ whole genome shotgun (WGS) entry which is preliminary data.</text>
</comment>
<evidence type="ECO:0000313" key="17">
    <source>
        <dbReference type="Proteomes" id="UP000216444"/>
    </source>
</evidence>
<dbReference type="GO" id="GO:0004618">
    <property type="term" value="F:phosphoglycerate kinase activity"/>
    <property type="evidence" value="ECO:0007669"/>
    <property type="project" value="UniProtKB-UniRule"/>
</dbReference>
<keyword evidence="11 12" id="KW-0324">Glycolysis</keyword>
<dbReference type="InterPro" id="IPR015824">
    <property type="entry name" value="Phosphoglycerate_kinase_N"/>
</dbReference>
<evidence type="ECO:0000256" key="8">
    <source>
        <dbReference type="ARBA" id="ARBA00022741"/>
    </source>
</evidence>
<dbReference type="InterPro" id="IPR015911">
    <property type="entry name" value="Phosphoglycerate_kinase_CS"/>
</dbReference>
<feature type="binding site" evidence="12 13">
    <location>
        <begin position="20"/>
        <end position="22"/>
    </location>
    <ligand>
        <name>substrate</name>
    </ligand>
</feature>
<evidence type="ECO:0000256" key="10">
    <source>
        <dbReference type="ARBA" id="ARBA00022840"/>
    </source>
</evidence>
<dbReference type="AlphaFoldDB" id="A0A261FDA5"/>
<evidence type="ECO:0000256" key="11">
    <source>
        <dbReference type="ARBA" id="ARBA00023152"/>
    </source>
</evidence>
<dbReference type="FunFam" id="3.40.50.1260:FF:000006">
    <property type="entry name" value="Phosphoglycerate kinase"/>
    <property type="match status" value="1"/>
</dbReference>
<evidence type="ECO:0000256" key="1">
    <source>
        <dbReference type="ARBA" id="ARBA00000642"/>
    </source>
</evidence>
<protein>
    <recommendedName>
        <fullName evidence="6 12">Phosphoglycerate kinase</fullName>
        <ecNumber evidence="5 12">2.7.2.3</ecNumber>
    </recommendedName>
</protein>
<evidence type="ECO:0000256" key="4">
    <source>
        <dbReference type="ARBA" id="ARBA00011245"/>
    </source>
</evidence>
<comment type="catalytic activity">
    <reaction evidence="1 12 15">
        <text>(2R)-3-phosphoglycerate + ATP = (2R)-3-phospho-glyceroyl phosphate + ADP</text>
        <dbReference type="Rhea" id="RHEA:14801"/>
        <dbReference type="ChEBI" id="CHEBI:30616"/>
        <dbReference type="ChEBI" id="CHEBI:57604"/>
        <dbReference type="ChEBI" id="CHEBI:58272"/>
        <dbReference type="ChEBI" id="CHEBI:456216"/>
        <dbReference type="EC" id="2.7.2.3"/>
    </reaction>
</comment>
<dbReference type="InterPro" id="IPR036043">
    <property type="entry name" value="Phosphoglycerate_kinase_sf"/>
</dbReference>
<dbReference type="FunFam" id="3.40.50.1260:FF:000003">
    <property type="entry name" value="Phosphoglycerate kinase"/>
    <property type="match status" value="1"/>
</dbReference>
<feature type="binding site" evidence="12">
    <location>
        <position position="117"/>
    </location>
    <ligand>
        <name>substrate</name>
    </ligand>
</feature>
<evidence type="ECO:0000256" key="9">
    <source>
        <dbReference type="ARBA" id="ARBA00022777"/>
    </source>
</evidence>
<evidence type="ECO:0000256" key="15">
    <source>
        <dbReference type="RuleBase" id="RU000532"/>
    </source>
</evidence>
<evidence type="ECO:0000256" key="3">
    <source>
        <dbReference type="ARBA" id="ARBA00008982"/>
    </source>
</evidence>
<accession>A0A261FDA5</accession>
<keyword evidence="12" id="KW-0963">Cytoplasm</keyword>
<keyword evidence="17" id="KW-1185">Reference proteome</keyword>
<dbReference type="GO" id="GO:0005829">
    <property type="term" value="C:cytosol"/>
    <property type="evidence" value="ECO:0007669"/>
    <property type="project" value="UniProtKB-ARBA"/>
</dbReference>
<dbReference type="Gene3D" id="3.40.50.1260">
    <property type="entry name" value="Phosphoglycerate kinase, N-terminal domain"/>
    <property type="match status" value="2"/>
</dbReference>
<dbReference type="GO" id="GO:0005524">
    <property type="term" value="F:ATP binding"/>
    <property type="evidence" value="ECO:0007669"/>
    <property type="project" value="UniProtKB-KW"/>
</dbReference>
<dbReference type="InterPro" id="IPR001576">
    <property type="entry name" value="Phosphoglycerate_kinase"/>
</dbReference>
<feature type="binding site" evidence="12">
    <location>
        <position position="35"/>
    </location>
    <ligand>
        <name>substrate</name>
    </ligand>
</feature>
<evidence type="ECO:0000256" key="14">
    <source>
        <dbReference type="PIRSR" id="PIRSR000724-2"/>
    </source>
</evidence>
<evidence type="ECO:0000313" key="16">
    <source>
        <dbReference type="EMBL" id="OZG56953.1"/>
    </source>
</evidence>
<dbReference type="Proteomes" id="UP000216444">
    <property type="component" value="Unassembled WGS sequence"/>
</dbReference>
<evidence type="ECO:0000256" key="5">
    <source>
        <dbReference type="ARBA" id="ARBA00013061"/>
    </source>
</evidence>
<gene>
    <name evidence="12" type="primary">pgk</name>
    <name evidence="16" type="ORF">BTIS_1615</name>
</gene>
<comment type="similarity">
    <text evidence="3 12 15">Belongs to the phosphoglycerate kinase family.</text>
</comment>
<evidence type="ECO:0000256" key="2">
    <source>
        <dbReference type="ARBA" id="ARBA00004838"/>
    </source>
</evidence>
<feature type="binding site" evidence="12 14">
    <location>
        <begin position="359"/>
        <end position="362"/>
    </location>
    <ligand>
        <name>ATP</name>
        <dbReference type="ChEBI" id="CHEBI:30616"/>
    </ligand>
</feature>
<keyword evidence="9 12" id="KW-0418">Kinase</keyword>
<dbReference type="GO" id="GO:0006096">
    <property type="term" value="P:glycolytic process"/>
    <property type="evidence" value="ECO:0007669"/>
    <property type="project" value="UniProtKB-UniRule"/>
</dbReference>
<evidence type="ECO:0000256" key="12">
    <source>
        <dbReference type="HAMAP-Rule" id="MF_00145"/>
    </source>
</evidence>
<feature type="binding site" evidence="13">
    <location>
        <position position="35"/>
    </location>
    <ligand>
        <name>(2R)-3-phosphoglycerate</name>
        <dbReference type="ChEBI" id="CHEBI:58272"/>
    </ligand>
</feature>
<evidence type="ECO:0000256" key="13">
    <source>
        <dbReference type="PIRSR" id="PIRSR000724-1"/>
    </source>
</evidence>
<name>A0A261FDA5_9BIFI</name>
<dbReference type="PROSITE" id="PS00111">
    <property type="entry name" value="PGLYCERATE_KINASE"/>
    <property type="match status" value="1"/>
</dbReference>
<keyword evidence="10 12" id="KW-0067">ATP-binding</keyword>
<dbReference type="GO" id="GO:0006094">
    <property type="term" value="P:gluconeogenesis"/>
    <property type="evidence" value="ECO:0007669"/>
    <property type="project" value="TreeGrafter"/>
</dbReference>
<dbReference type="UniPathway" id="UPA00109">
    <property type="reaction ID" value="UER00185"/>
</dbReference>
<organism evidence="16 17">
    <name type="scientific">Bifidobacterium tissieri</name>
    <dbReference type="NCBI Taxonomy" id="1630162"/>
    <lineage>
        <taxon>Bacteria</taxon>
        <taxon>Bacillati</taxon>
        <taxon>Actinomycetota</taxon>
        <taxon>Actinomycetes</taxon>
        <taxon>Bifidobacteriales</taxon>
        <taxon>Bifidobacteriaceae</taxon>
        <taxon>Bifidobacterium</taxon>
    </lineage>
</organism>
<feature type="binding site" evidence="13">
    <location>
        <position position="154"/>
    </location>
    <ligand>
        <name>(2R)-3-phosphoglycerate</name>
        <dbReference type="ChEBI" id="CHEBI:58272"/>
    </ligand>
</feature>
<dbReference type="PANTHER" id="PTHR11406">
    <property type="entry name" value="PHOSPHOGLYCERATE KINASE"/>
    <property type="match status" value="1"/>
</dbReference>
<feature type="binding site" evidence="12 14">
    <location>
        <position position="204"/>
    </location>
    <ligand>
        <name>ATP</name>
        <dbReference type="ChEBI" id="CHEBI:30616"/>
    </ligand>
</feature>
<dbReference type="PIRSF" id="PIRSF000724">
    <property type="entry name" value="Pgk"/>
    <property type="match status" value="1"/>
</dbReference>
<comment type="caution">
    <text evidence="12">Lacks conserved residue(s) required for the propagation of feature annotation.</text>
</comment>
<dbReference type="GO" id="GO:0043531">
    <property type="term" value="F:ADP binding"/>
    <property type="evidence" value="ECO:0007669"/>
    <property type="project" value="TreeGrafter"/>
</dbReference>
<feature type="binding site" evidence="13">
    <location>
        <position position="117"/>
    </location>
    <ligand>
        <name>(2R)-3-phosphoglycerate</name>
        <dbReference type="ChEBI" id="CHEBI:58272"/>
    </ligand>
</feature>
<keyword evidence="7 12" id="KW-0808">Transferase</keyword>
<reference evidence="16 17" key="1">
    <citation type="journal article" date="2017" name="BMC Genomics">
        <title>Comparative genomic and phylogenomic analyses of the Bifidobacteriaceae family.</title>
        <authorList>
            <person name="Lugli G.A."/>
            <person name="Milani C."/>
            <person name="Turroni F."/>
            <person name="Duranti S."/>
            <person name="Mancabelli L."/>
            <person name="Mangifesta M."/>
            <person name="Ferrario C."/>
            <person name="Modesto M."/>
            <person name="Mattarelli P."/>
            <person name="Jiri K."/>
            <person name="van Sinderen D."/>
            <person name="Ventura M."/>
        </authorList>
    </citation>
    <scope>NUCLEOTIDE SEQUENCE [LARGE SCALE GENOMIC DNA]</scope>
    <source>
        <strain evidence="16 17">DSM 100201</strain>
    </source>
</reference>